<feature type="transmembrane region" description="Helical" evidence="1">
    <location>
        <begin position="54"/>
        <end position="74"/>
    </location>
</feature>
<dbReference type="Proteomes" id="UP000694240">
    <property type="component" value="Chromosome 9"/>
</dbReference>
<name>A0A8T2A9K0_9BRAS</name>
<dbReference type="AlphaFoldDB" id="A0A8T2A9K0"/>
<keyword evidence="1" id="KW-0472">Membrane</keyword>
<organism evidence="2 3">
    <name type="scientific">Arabidopsis thaliana x Arabidopsis arenosa</name>
    <dbReference type="NCBI Taxonomy" id="1240361"/>
    <lineage>
        <taxon>Eukaryota</taxon>
        <taxon>Viridiplantae</taxon>
        <taxon>Streptophyta</taxon>
        <taxon>Embryophyta</taxon>
        <taxon>Tracheophyta</taxon>
        <taxon>Spermatophyta</taxon>
        <taxon>Magnoliopsida</taxon>
        <taxon>eudicotyledons</taxon>
        <taxon>Gunneridae</taxon>
        <taxon>Pentapetalae</taxon>
        <taxon>rosids</taxon>
        <taxon>malvids</taxon>
        <taxon>Brassicales</taxon>
        <taxon>Brassicaceae</taxon>
        <taxon>Camelineae</taxon>
        <taxon>Arabidopsis</taxon>
    </lineage>
</organism>
<comment type="caution">
    <text evidence="2">The sequence shown here is derived from an EMBL/GenBank/DDBJ whole genome shotgun (WGS) entry which is preliminary data.</text>
</comment>
<accession>A0A8T2A9K0</accession>
<proteinExistence type="predicted"/>
<evidence type="ECO:0000256" key="1">
    <source>
        <dbReference type="SAM" id="Phobius"/>
    </source>
</evidence>
<sequence>MGVLVSFFQAVKKGDTIFVGNTFSLVASVELDSPPSFCLCLQSYYCMLLHLLSLNIRFLGFVVFICCSFCLLRIEFHFSYLLQLLSSSRYFLCIFSPYLLQHLHKVRLTWTRILFSVCLCCPLRWALSCPSQLLILFA</sequence>
<gene>
    <name evidence="2" type="ORF">ISN45_Aa04g012030</name>
</gene>
<reference evidence="2 3" key="1">
    <citation type="submission" date="2020-12" db="EMBL/GenBank/DDBJ databases">
        <title>Concerted genomic and epigenomic changes stabilize Arabidopsis allopolyploids.</title>
        <authorList>
            <person name="Chen Z."/>
        </authorList>
    </citation>
    <scope>NUCLEOTIDE SEQUENCE [LARGE SCALE GENOMIC DNA]</scope>
    <source>
        <strain evidence="2">Allo738</strain>
        <tissue evidence="2">Leaf</tissue>
    </source>
</reference>
<evidence type="ECO:0008006" key="4">
    <source>
        <dbReference type="Google" id="ProtNLM"/>
    </source>
</evidence>
<dbReference type="EMBL" id="JAEFBK010000009">
    <property type="protein sequence ID" value="KAG7568380.1"/>
    <property type="molecule type" value="Genomic_DNA"/>
</dbReference>
<keyword evidence="1" id="KW-0812">Transmembrane</keyword>
<protein>
    <recommendedName>
        <fullName evidence="4">Transmembrane protein</fullName>
    </recommendedName>
</protein>
<keyword evidence="3" id="KW-1185">Reference proteome</keyword>
<evidence type="ECO:0000313" key="2">
    <source>
        <dbReference type="EMBL" id="KAG7568381.1"/>
    </source>
</evidence>
<dbReference type="EMBL" id="JAEFBK010000009">
    <property type="protein sequence ID" value="KAG7568381.1"/>
    <property type="molecule type" value="Genomic_DNA"/>
</dbReference>
<keyword evidence="1" id="KW-1133">Transmembrane helix</keyword>
<evidence type="ECO:0000313" key="3">
    <source>
        <dbReference type="Proteomes" id="UP000694240"/>
    </source>
</evidence>